<evidence type="ECO:0000256" key="2">
    <source>
        <dbReference type="ARBA" id="ARBA00022840"/>
    </source>
</evidence>
<protein>
    <recommendedName>
        <fullName evidence="6">Sigma-54 factor interaction domain-containing protein</fullName>
    </recommendedName>
</protein>
<organism evidence="7">
    <name type="scientific">Desulfurivibrio alkaliphilus</name>
    <dbReference type="NCBI Taxonomy" id="427923"/>
    <lineage>
        <taxon>Bacteria</taxon>
        <taxon>Pseudomonadati</taxon>
        <taxon>Thermodesulfobacteriota</taxon>
        <taxon>Desulfobulbia</taxon>
        <taxon>Desulfobulbales</taxon>
        <taxon>Desulfobulbaceae</taxon>
        <taxon>Desulfurivibrio</taxon>
    </lineage>
</organism>
<keyword evidence="4" id="KW-0804">Transcription</keyword>
<dbReference type="PROSITE" id="PS50045">
    <property type="entry name" value="SIGMA54_INTERACT_4"/>
    <property type="match status" value="1"/>
</dbReference>
<evidence type="ECO:0000256" key="4">
    <source>
        <dbReference type="ARBA" id="ARBA00023163"/>
    </source>
</evidence>
<keyword evidence="3" id="KW-0805">Transcription regulation</keyword>
<dbReference type="GO" id="GO:0006355">
    <property type="term" value="P:regulation of DNA-templated transcription"/>
    <property type="evidence" value="ECO:0007669"/>
    <property type="project" value="InterPro"/>
</dbReference>
<evidence type="ECO:0000259" key="6">
    <source>
        <dbReference type="PROSITE" id="PS50045"/>
    </source>
</evidence>
<dbReference type="GO" id="GO:0005524">
    <property type="term" value="F:ATP binding"/>
    <property type="evidence" value="ECO:0007669"/>
    <property type="project" value="InterPro"/>
</dbReference>
<sequence length="74" mass="8100">MPPGAPSPGPPSSPWEVFGPEDGAPQKSSRRRPVRGISPAALACLRRYPFPGNVRELRNAMERAVACWCWTKPT</sequence>
<dbReference type="InterPro" id="IPR002078">
    <property type="entry name" value="Sigma_54_int"/>
</dbReference>
<evidence type="ECO:0000256" key="3">
    <source>
        <dbReference type="ARBA" id="ARBA00023015"/>
    </source>
</evidence>
<dbReference type="Proteomes" id="UP000885986">
    <property type="component" value="Unassembled WGS sequence"/>
</dbReference>
<feature type="domain" description="Sigma-54 factor interaction" evidence="6">
    <location>
        <begin position="32"/>
        <end position="66"/>
    </location>
</feature>
<dbReference type="AlphaFoldDB" id="A0A7C2TIV9"/>
<reference evidence="7" key="1">
    <citation type="journal article" date="2020" name="mSystems">
        <title>Genome- and Community-Level Interaction Insights into Carbon Utilization and Element Cycling Functions of Hydrothermarchaeota in Hydrothermal Sediment.</title>
        <authorList>
            <person name="Zhou Z."/>
            <person name="Liu Y."/>
            <person name="Xu W."/>
            <person name="Pan J."/>
            <person name="Luo Z.H."/>
            <person name="Li M."/>
        </authorList>
    </citation>
    <scope>NUCLEOTIDE SEQUENCE [LARGE SCALE GENOMIC DNA]</scope>
    <source>
        <strain evidence="7">SpSt-1224</strain>
    </source>
</reference>
<dbReference type="InterPro" id="IPR058031">
    <property type="entry name" value="AAA_lid_NorR"/>
</dbReference>
<dbReference type="PROSITE" id="PS00688">
    <property type="entry name" value="SIGMA54_INTERACT_3"/>
    <property type="match status" value="1"/>
</dbReference>
<feature type="region of interest" description="Disordered" evidence="5">
    <location>
        <begin position="1"/>
        <end position="36"/>
    </location>
</feature>
<keyword evidence="2" id="KW-0067">ATP-binding</keyword>
<dbReference type="InterPro" id="IPR025944">
    <property type="entry name" value="Sigma_54_int_dom_CS"/>
</dbReference>
<gene>
    <name evidence="7" type="ORF">ENN98_05120</name>
</gene>
<name>A0A7C2TIV9_9BACT</name>
<dbReference type="Gene3D" id="1.10.8.60">
    <property type="match status" value="1"/>
</dbReference>
<accession>A0A7C2TIV9</accession>
<keyword evidence="1" id="KW-0547">Nucleotide-binding</keyword>
<dbReference type="SUPFAM" id="SSF52540">
    <property type="entry name" value="P-loop containing nucleoside triphosphate hydrolases"/>
    <property type="match status" value="1"/>
</dbReference>
<evidence type="ECO:0000313" key="7">
    <source>
        <dbReference type="EMBL" id="HET98063.1"/>
    </source>
</evidence>
<dbReference type="EMBL" id="DSDS01000116">
    <property type="protein sequence ID" value="HET98063.1"/>
    <property type="molecule type" value="Genomic_DNA"/>
</dbReference>
<comment type="caution">
    <text evidence="7">The sequence shown here is derived from an EMBL/GenBank/DDBJ whole genome shotgun (WGS) entry which is preliminary data.</text>
</comment>
<evidence type="ECO:0000256" key="5">
    <source>
        <dbReference type="SAM" id="MobiDB-lite"/>
    </source>
</evidence>
<proteinExistence type="predicted"/>
<dbReference type="Pfam" id="PF25601">
    <property type="entry name" value="AAA_lid_14"/>
    <property type="match status" value="1"/>
</dbReference>
<feature type="compositionally biased region" description="Pro residues" evidence="5">
    <location>
        <begin position="1"/>
        <end position="13"/>
    </location>
</feature>
<evidence type="ECO:0000256" key="1">
    <source>
        <dbReference type="ARBA" id="ARBA00022741"/>
    </source>
</evidence>
<dbReference type="InterPro" id="IPR027417">
    <property type="entry name" value="P-loop_NTPase"/>
</dbReference>